<proteinExistence type="predicted"/>
<reference evidence="1 2" key="1">
    <citation type="submission" date="2023-03" db="EMBL/GenBank/DDBJ databases">
        <title>Draft genome sequence of Thalassotalea insulae KCTC 62186T.</title>
        <authorList>
            <person name="Sawabe T."/>
        </authorList>
    </citation>
    <scope>NUCLEOTIDE SEQUENCE [LARGE SCALE GENOMIC DNA]</scope>
    <source>
        <strain evidence="1 2">KCTC 62186</strain>
    </source>
</reference>
<organism evidence="1 2">
    <name type="scientific">Thalassotalea insulae</name>
    <dbReference type="NCBI Taxonomy" id="2056778"/>
    <lineage>
        <taxon>Bacteria</taxon>
        <taxon>Pseudomonadati</taxon>
        <taxon>Pseudomonadota</taxon>
        <taxon>Gammaproteobacteria</taxon>
        <taxon>Alteromonadales</taxon>
        <taxon>Colwelliaceae</taxon>
        <taxon>Thalassotalea</taxon>
    </lineage>
</organism>
<protein>
    <submittedName>
        <fullName evidence="1">Uncharacterized protein</fullName>
    </submittedName>
</protein>
<accession>A0ABQ6H1A1</accession>
<keyword evidence="2" id="KW-1185">Reference proteome</keyword>
<sequence length="118" mass="13449">MRIFQLLLIIFVLSGCVKHHSSEDFDVVLIENSAIKLLNSYPRNSIIKLEQLPLPLSQLKPYYVRVDETGIYITLDESFVSESGLFIPHEGFTPDLSNGLDPSFKLLKNRTYSYLVKG</sequence>
<dbReference type="PROSITE" id="PS51257">
    <property type="entry name" value="PROKAR_LIPOPROTEIN"/>
    <property type="match status" value="1"/>
</dbReference>
<gene>
    <name evidence="1" type="ORF">tinsulaeT_38700</name>
</gene>
<evidence type="ECO:0000313" key="2">
    <source>
        <dbReference type="Proteomes" id="UP001157186"/>
    </source>
</evidence>
<name>A0ABQ6H1A1_9GAMM</name>
<comment type="caution">
    <text evidence="1">The sequence shown here is derived from an EMBL/GenBank/DDBJ whole genome shotgun (WGS) entry which is preliminary data.</text>
</comment>
<dbReference type="RefSeq" id="WP_284246536.1">
    <property type="nucleotide sequence ID" value="NZ_BSST01000001.1"/>
</dbReference>
<dbReference type="Proteomes" id="UP001157186">
    <property type="component" value="Unassembled WGS sequence"/>
</dbReference>
<evidence type="ECO:0000313" key="1">
    <source>
        <dbReference type="EMBL" id="GLX80530.1"/>
    </source>
</evidence>
<dbReference type="EMBL" id="BSST01000001">
    <property type="protein sequence ID" value="GLX80530.1"/>
    <property type="molecule type" value="Genomic_DNA"/>
</dbReference>